<keyword evidence="6" id="KW-0511">Multifunctional enzyme</keyword>
<dbReference type="GO" id="GO:0004312">
    <property type="term" value="F:fatty acid synthase activity"/>
    <property type="evidence" value="ECO:0007669"/>
    <property type="project" value="TreeGrafter"/>
</dbReference>
<dbReference type="Gene3D" id="1.10.1200.10">
    <property type="entry name" value="ACP-like"/>
    <property type="match status" value="1"/>
</dbReference>
<dbReference type="CDD" id="cd00833">
    <property type="entry name" value="PKS"/>
    <property type="match status" value="1"/>
</dbReference>
<dbReference type="GO" id="GO:0044550">
    <property type="term" value="P:secondary metabolite biosynthetic process"/>
    <property type="evidence" value="ECO:0007669"/>
    <property type="project" value="TreeGrafter"/>
</dbReference>
<feature type="compositionally biased region" description="Polar residues" evidence="8">
    <location>
        <begin position="1564"/>
        <end position="1574"/>
    </location>
</feature>
<name>A0A161W0A4_COLIC</name>
<dbReference type="InterPro" id="IPR050091">
    <property type="entry name" value="PKS_NRPS_Biosynth_Enz"/>
</dbReference>
<proteinExistence type="predicted"/>
<dbReference type="GO" id="GO:0004315">
    <property type="term" value="F:3-oxoacyl-[acyl-carrier-protein] synthase activity"/>
    <property type="evidence" value="ECO:0007669"/>
    <property type="project" value="InterPro"/>
</dbReference>
<dbReference type="STRING" id="1573173.A0A161W0A4"/>
<evidence type="ECO:0000256" key="8">
    <source>
        <dbReference type="SAM" id="MobiDB-lite"/>
    </source>
</evidence>
<dbReference type="GO" id="GO:0032259">
    <property type="term" value="P:methylation"/>
    <property type="evidence" value="ECO:0007669"/>
    <property type="project" value="UniProtKB-KW"/>
</dbReference>
<comment type="caution">
    <text evidence="12">The sequence shown here is derived from an EMBL/GenBank/DDBJ whole genome shotgun (WGS) entry which is preliminary data.</text>
</comment>
<evidence type="ECO:0000256" key="1">
    <source>
        <dbReference type="ARBA" id="ARBA00005179"/>
    </source>
</evidence>
<dbReference type="InterPro" id="IPR029063">
    <property type="entry name" value="SAM-dependent_MTases_sf"/>
</dbReference>
<dbReference type="InterPro" id="IPR014031">
    <property type="entry name" value="Ketoacyl_synth_C"/>
</dbReference>
<dbReference type="PROSITE" id="PS52019">
    <property type="entry name" value="PKS_MFAS_DH"/>
    <property type="match status" value="1"/>
</dbReference>
<dbReference type="Gene3D" id="3.40.47.10">
    <property type="match status" value="1"/>
</dbReference>
<dbReference type="SMART" id="SM00827">
    <property type="entry name" value="PKS_AT"/>
    <property type="match status" value="1"/>
</dbReference>
<dbReference type="InterPro" id="IPR014030">
    <property type="entry name" value="Ketoacyl_synth_N"/>
</dbReference>
<evidence type="ECO:0000313" key="13">
    <source>
        <dbReference type="Proteomes" id="UP000076584"/>
    </source>
</evidence>
<dbReference type="InterPro" id="IPR041068">
    <property type="entry name" value="HTH_51"/>
</dbReference>
<dbReference type="InterPro" id="IPR016036">
    <property type="entry name" value="Malonyl_transacylase_ACP-bd"/>
</dbReference>
<evidence type="ECO:0000256" key="2">
    <source>
        <dbReference type="ARBA" id="ARBA00022450"/>
    </source>
</evidence>
<dbReference type="Proteomes" id="UP000076584">
    <property type="component" value="Unassembled WGS sequence"/>
</dbReference>
<feature type="active site" description="Proton donor; for dehydratase activity" evidence="7">
    <location>
        <position position="1437"/>
    </location>
</feature>
<feature type="active site" description="Proton acceptor; for dehydratase activity" evidence="7">
    <location>
        <position position="1256"/>
    </location>
</feature>
<dbReference type="InterPro" id="IPR042104">
    <property type="entry name" value="PKS_dehydratase_sf"/>
</dbReference>
<keyword evidence="4" id="KW-0489">Methyltransferase</keyword>
<keyword evidence="2" id="KW-0596">Phosphopantetheine</keyword>
<dbReference type="InterPro" id="IPR049551">
    <property type="entry name" value="PKS_DH_C"/>
</dbReference>
<evidence type="ECO:0000259" key="11">
    <source>
        <dbReference type="PROSITE" id="PS52019"/>
    </source>
</evidence>
<evidence type="ECO:0000256" key="7">
    <source>
        <dbReference type="PROSITE-ProRule" id="PRU01363"/>
    </source>
</evidence>
<dbReference type="GO" id="GO:0008168">
    <property type="term" value="F:methyltransferase activity"/>
    <property type="evidence" value="ECO:0007669"/>
    <property type="project" value="UniProtKB-KW"/>
</dbReference>
<dbReference type="Gene3D" id="3.40.366.10">
    <property type="entry name" value="Malonyl-Coenzyme A Acyl Carrier Protein, domain 2"/>
    <property type="match status" value="3"/>
</dbReference>
<protein>
    <submittedName>
        <fullName evidence="12">Polyketide synthase protein</fullName>
    </submittedName>
</protein>
<dbReference type="InterPro" id="IPR013217">
    <property type="entry name" value="Methyltransf_12"/>
</dbReference>
<dbReference type="InterPro" id="IPR018201">
    <property type="entry name" value="Ketoacyl_synth_AS"/>
</dbReference>
<reference evidence="12 13" key="1">
    <citation type="submission" date="2015-06" db="EMBL/GenBank/DDBJ databases">
        <title>Survival trade-offs in plant roots during colonization by closely related pathogenic and mutualistic fungi.</title>
        <authorList>
            <person name="Hacquard S."/>
            <person name="Kracher B."/>
            <person name="Hiruma K."/>
            <person name="Weinman A."/>
            <person name="Muench P."/>
            <person name="Garrido Oter R."/>
            <person name="Ver Loren van Themaat E."/>
            <person name="Dallerey J.-F."/>
            <person name="Damm U."/>
            <person name="Henrissat B."/>
            <person name="Lespinet O."/>
            <person name="Thon M."/>
            <person name="Kemen E."/>
            <person name="McHardy A.C."/>
            <person name="Schulze-Lefert P."/>
            <person name="O'Connell R.J."/>
        </authorList>
    </citation>
    <scope>NUCLEOTIDE SEQUENCE [LARGE SCALE GENOMIC DNA]</scope>
    <source>
        <strain evidence="12 13">MAFF 238704</strain>
    </source>
</reference>
<dbReference type="PANTHER" id="PTHR43775">
    <property type="entry name" value="FATTY ACID SYNTHASE"/>
    <property type="match status" value="1"/>
</dbReference>
<dbReference type="InterPro" id="IPR001227">
    <property type="entry name" value="Ac_transferase_dom_sf"/>
</dbReference>
<evidence type="ECO:0000256" key="3">
    <source>
        <dbReference type="ARBA" id="ARBA00022553"/>
    </source>
</evidence>
<dbReference type="Pfam" id="PF14765">
    <property type="entry name" value="PS-DH"/>
    <property type="match status" value="1"/>
</dbReference>
<dbReference type="InterPro" id="IPR020841">
    <property type="entry name" value="PKS_Beta-ketoAc_synthase_dom"/>
</dbReference>
<dbReference type="Pfam" id="PF02801">
    <property type="entry name" value="Ketoacyl-synt_C"/>
    <property type="match status" value="2"/>
</dbReference>
<gene>
    <name evidence="12" type="ORF">CI238_03405</name>
</gene>
<comment type="pathway">
    <text evidence="1">Secondary metabolite biosynthesis.</text>
</comment>
<evidence type="ECO:0000256" key="5">
    <source>
        <dbReference type="ARBA" id="ARBA00022679"/>
    </source>
</evidence>
<accession>A0A161W0A4</accession>
<dbReference type="InterPro" id="IPR009081">
    <property type="entry name" value="PP-bd_ACP"/>
</dbReference>
<dbReference type="SUPFAM" id="SSF53901">
    <property type="entry name" value="Thiolase-like"/>
    <property type="match status" value="1"/>
</dbReference>
<feature type="region of interest" description="Disordered" evidence="8">
    <location>
        <begin position="1544"/>
        <end position="1590"/>
    </location>
</feature>
<dbReference type="InterPro" id="IPR049492">
    <property type="entry name" value="BD-FAE-like_dom"/>
</dbReference>
<dbReference type="Pfam" id="PF00698">
    <property type="entry name" value="Acyl_transf_1"/>
    <property type="match status" value="1"/>
</dbReference>
<dbReference type="SUPFAM" id="SSF53335">
    <property type="entry name" value="S-adenosyl-L-methionine-dependent methyltransferases"/>
    <property type="match status" value="1"/>
</dbReference>
<dbReference type="InterPro" id="IPR049900">
    <property type="entry name" value="PKS_mFAS_DH"/>
</dbReference>
<dbReference type="EMBL" id="LFIW01001905">
    <property type="protein sequence ID" value="KZL80415.1"/>
    <property type="molecule type" value="Genomic_DNA"/>
</dbReference>
<dbReference type="Gene3D" id="3.40.50.150">
    <property type="entry name" value="Vaccinia Virus protein VP39"/>
    <property type="match status" value="1"/>
</dbReference>
<feature type="region of interest" description="N-terminal hotdog fold" evidence="7">
    <location>
        <begin position="1222"/>
        <end position="1353"/>
    </location>
</feature>
<dbReference type="Pfam" id="PF20434">
    <property type="entry name" value="BD-FAE"/>
    <property type="match status" value="1"/>
</dbReference>
<dbReference type="InterPro" id="IPR036736">
    <property type="entry name" value="ACP-like_sf"/>
</dbReference>
<dbReference type="Gene3D" id="3.10.129.110">
    <property type="entry name" value="Polyketide synthase dehydratase"/>
    <property type="match status" value="1"/>
</dbReference>
<dbReference type="InterPro" id="IPR016039">
    <property type="entry name" value="Thiolase-like"/>
</dbReference>
<dbReference type="Pfam" id="PF00550">
    <property type="entry name" value="PP-binding"/>
    <property type="match status" value="1"/>
</dbReference>
<dbReference type="Gene3D" id="3.40.50.1820">
    <property type="entry name" value="alpha/beta hydrolase"/>
    <property type="match status" value="1"/>
</dbReference>
<feature type="region of interest" description="C-terminal hotdog fold" evidence="7">
    <location>
        <begin position="1376"/>
        <end position="1529"/>
    </location>
</feature>
<dbReference type="InterPro" id="IPR032088">
    <property type="entry name" value="SAT"/>
</dbReference>
<dbReference type="GO" id="GO:0006633">
    <property type="term" value="P:fatty acid biosynthetic process"/>
    <property type="evidence" value="ECO:0007669"/>
    <property type="project" value="InterPro"/>
</dbReference>
<sequence length="2465" mass="269348">MAPVKSIPINHFIALFGPQKTQWTTGGLADLQSALLSDTRLTFLRQSLETLPSVWPLVENIYESDIAYPGGLKFQQLKDLATGSTSINPKEFSNAELAPLTVVSQVVDWIQRHGDALDKCEEVQGFCLGFLSAVAVSLATDTESFHQHVSNAVRLAACIGTLIDIEDMSHEAPEEAAVAVSIRTLTVTLPQDSQETLCSLMKEAGVTAVPIGIRGCYHHPKHKQAAERLSSLCARHSNLKLPEAHQLRLPIRSTATSDLVIAGALHDVAIQLIVCQRAHWFQTVKKSISGYDQGRIQIVSFGTEPCLPQSLAPKSRKSQPLNIPTDEEKTEEIAIVGMACRFPRSDNLDEFWQLLCNGQTAFRTMPQDRFDPSKLTREPKLANFWGNFLDSPDAFDHKFFGISGREAKSMDPQQRLVLQVAYEALESAGYCSTPMTKNVGCYLGVGNVDYDANVAARDANAFAATGTLRAFISGRVSHFFGWDGPSLTIDTACSSSAVAIHTARKALLTGECSVALAGGVNIITSPALHQNLAAGSFLNTSGSSRAFDNAAAGYCRGEGAGMVILKPLSKALIDNDRVFGVLASTAVNQNSNCSPITVPHSSSQSALYQRVLDDAGIKPQDVTYVEAHGTGECAVLNLLATTDKLTNAGTKVGDPIEYESVRTTFSGPLRTQPIFIGSVKDNIGHAEAASGAAAVIKALLMMQHRMIPKQANFTLLNRNIQEVPRDNLIVPKSTIPWTAEKRVALVNNYGAAGSNAALLIREYTTETPECAEPPSTVYPILLSAKSEISLNSNAEALKRFLLKQNISLGSVAYNVAVAHNSAFDRRIGFCANGCESASSTLERLSSTTVNARKPVVLCFGGQNGRTVSVSKELYNHCDLFKSHLDKCDNVCRTLGFSIFPDIFRGDTTQDTVILHCMLLSLQLSCAMSWIDSGLEIDTLVGHSFGQLTALCIAGSIGLEDTFRLVAGRARLIRDTQIPDRGVMMAVECDRVELDEMVTRVNSKRGFQVDVACYNGPRSFVVAGDAASISEAAEGCRSFKTVKLQNDHAYHSYLTDGILQDLRKLAESINIQPPRIRVETCTASASWSQFGPEEIVQHTRQPVYFDQALGRISARLPSAVWLEAGSTTPIIPMARRVVAAHNRFDTFIPMQLDANVDAMAQLAKVTCDLWNSGLATQYWLFHRSSGYRYRKLNLPPYQFEKSSHWLPFISAPTTDALEANTVPGLVKLIPNDESTPGEHVLEVNTQGPMFQLAARGHAVTGQSICPASMFVEMVAQSTNIVSKRSEATMNLPSLRDLTMSAPLGIGNSLVTIIRLRETGQDAWDFAILSQTSVSDCHGAIQHASGCFAWKRADDHAATKRLQLLGRLGSSQLKASSMTAGISGAMVYKWFGEVVEYADYYRGVQNVAATENKAVGQVKLPLQRPLLMDAGICDPITLDNFLQVAGIHCNCLSERDKSTVLMCTSVDEVVFSTTFLKDQSNAREWMVYTRFEEDSPKTRTNDIFVCEAKSGDIVMAIIGANFRSVPFKSLAKSLTRLNGVVGATTTTTTPVIPTPLGDMDDVPDSGYSTEPASQGSDDGKAQSPQEEGVNGFENPLPGLGKLVPQAPETSADVLWKVRTLLSEIIEIPVEEVTPSTTLEVLGIDSLLVTEVLAEVLTQIGVQISQEQFAECVDVRDIAALVRGTGTMDEGREFTDDAARKVPVSSTLAVGAQPNSAAMPAGPAVASLTDCHSTKEMPNLASIGFDAFAKSIISYDKHAETTGFANFYANVFPTQSELVVQYILTAFAKLGCDLQLLTHGDFLPTFDYQQKHAKVVTQLYEILVTAGLATKAQDGRYRRTQQPLPTTSISALMERLMQQFPQHVSEMKLLHSTAHKLAECLTGQANPVSLIFQDSAARALLADVYTNAPMFKTGTLQLTEYLTSVLSRLGGKRELKILELGAGTGGTTKHVVETLDKISHGANFTYTFTDLSSSLVAAARRKFAHWTFMEYKVVDIEKDTEPELLGAYDIILSTNCIHATRDLVLSTTNIRKMLKPDGLLCLVELTRNLYWFDLVFGLLEGWWLFADGRQHALASEDRWEQALQKSGFEWVDWSRSSTKESELLRVITASAYNPSIAGSGEGRKLVQTLPFKEVDGVQLNADIYYPAEMVDPGKKLPVVLMIHGGGHIMLSRQDIRPDQTNMLLKSGFLPVSVDYRLCPEVTLSEGPMADVADALHWVRTVLPKLSLARHDIVIDDTKVVVVGWSTGGHLAMTLAWTSIARQIAPPNAILTFYCPSDYEDEFWMRPNVPKGASSEQADPYHLDDRIWNGGVFDSPIVKYNVAPAKRALGGWMASSDPRSRLALHMNCQGHTLHVLLNGLDKKTQRSPATPTNNQIISVSPLAQIRAGNYATPTFIIHPRDDDLIPWRQAERTWQALCDRQVDAELRILDGVPHLFDMTRSRNLENTSRRAVIEGYEFLCRHAGLVLRS</sequence>
<dbReference type="Pfam" id="PF16073">
    <property type="entry name" value="SAT"/>
    <property type="match status" value="1"/>
</dbReference>
<evidence type="ECO:0000256" key="6">
    <source>
        <dbReference type="ARBA" id="ARBA00023268"/>
    </source>
</evidence>
<feature type="domain" description="Carrier" evidence="9">
    <location>
        <begin position="1609"/>
        <end position="1683"/>
    </location>
</feature>
<dbReference type="InterPro" id="IPR029058">
    <property type="entry name" value="AB_hydrolase_fold"/>
</dbReference>
<dbReference type="SUPFAM" id="SSF52151">
    <property type="entry name" value="FabD/lysophospholipase-like"/>
    <property type="match status" value="1"/>
</dbReference>
<feature type="compositionally biased region" description="Low complexity" evidence="8">
    <location>
        <begin position="1544"/>
        <end position="1553"/>
    </location>
</feature>
<keyword evidence="13" id="KW-1185">Reference proteome</keyword>
<dbReference type="PROSITE" id="PS00606">
    <property type="entry name" value="KS3_1"/>
    <property type="match status" value="1"/>
</dbReference>
<organism evidence="12 13">
    <name type="scientific">Colletotrichum incanum</name>
    <name type="common">Soybean anthracnose fungus</name>
    <dbReference type="NCBI Taxonomy" id="1573173"/>
    <lineage>
        <taxon>Eukaryota</taxon>
        <taxon>Fungi</taxon>
        <taxon>Dikarya</taxon>
        <taxon>Ascomycota</taxon>
        <taxon>Pezizomycotina</taxon>
        <taxon>Sordariomycetes</taxon>
        <taxon>Hypocreomycetidae</taxon>
        <taxon>Glomerellales</taxon>
        <taxon>Glomerellaceae</taxon>
        <taxon>Colletotrichum</taxon>
        <taxon>Colletotrichum spaethianum species complex</taxon>
    </lineage>
</organism>
<dbReference type="SUPFAM" id="SSF47336">
    <property type="entry name" value="ACP-like"/>
    <property type="match status" value="1"/>
</dbReference>
<dbReference type="Pfam" id="PF08242">
    <property type="entry name" value="Methyltransf_12"/>
    <property type="match status" value="1"/>
</dbReference>
<keyword evidence="3" id="KW-0597">Phosphoprotein</keyword>
<dbReference type="PROSITE" id="PS50075">
    <property type="entry name" value="CARRIER"/>
    <property type="match status" value="1"/>
</dbReference>
<dbReference type="InterPro" id="IPR014043">
    <property type="entry name" value="Acyl_transferase_dom"/>
</dbReference>
<evidence type="ECO:0000259" key="10">
    <source>
        <dbReference type="PROSITE" id="PS52004"/>
    </source>
</evidence>
<dbReference type="SMART" id="SM00825">
    <property type="entry name" value="PKS_KS"/>
    <property type="match status" value="1"/>
</dbReference>
<keyword evidence="5" id="KW-0808">Transferase</keyword>
<evidence type="ECO:0000259" key="9">
    <source>
        <dbReference type="PROSITE" id="PS50075"/>
    </source>
</evidence>
<evidence type="ECO:0000256" key="4">
    <source>
        <dbReference type="ARBA" id="ARBA00022603"/>
    </source>
</evidence>
<feature type="domain" description="Ketosynthase family 3 (KS3)" evidence="10">
    <location>
        <begin position="330"/>
        <end position="762"/>
    </location>
</feature>
<evidence type="ECO:0000313" key="12">
    <source>
        <dbReference type="EMBL" id="KZL80415.1"/>
    </source>
</evidence>
<dbReference type="Gene3D" id="3.30.70.3290">
    <property type="match status" value="1"/>
</dbReference>
<dbReference type="PANTHER" id="PTHR43775:SF21">
    <property type="entry name" value="NON-REDUCING POLYKETIDE SYNTHASE AUSA-RELATED"/>
    <property type="match status" value="1"/>
</dbReference>
<dbReference type="Pfam" id="PF18558">
    <property type="entry name" value="HTH_51"/>
    <property type="match status" value="1"/>
</dbReference>
<dbReference type="InterPro" id="IPR016035">
    <property type="entry name" value="Acyl_Trfase/lysoPLipase"/>
</dbReference>
<dbReference type="SUPFAM" id="SSF55048">
    <property type="entry name" value="Probable ACP-binding domain of malonyl-CoA ACP transacylase"/>
    <property type="match status" value="1"/>
</dbReference>
<dbReference type="Pfam" id="PF00109">
    <property type="entry name" value="ketoacyl-synt"/>
    <property type="match status" value="1"/>
</dbReference>
<dbReference type="CDD" id="cd02440">
    <property type="entry name" value="AdoMet_MTases"/>
    <property type="match status" value="1"/>
</dbReference>
<dbReference type="PROSITE" id="PS52004">
    <property type="entry name" value="KS3_2"/>
    <property type="match status" value="1"/>
</dbReference>
<dbReference type="SUPFAM" id="SSF53474">
    <property type="entry name" value="alpha/beta-Hydrolases"/>
    <property type="match status" value="1"/>
</dbReference>
<feature type="domain" description="PKS/mFAS DH" evidence="11">
    <location>
        <begin position="1222"/>
        <end position="1529"/>
    </location>
</feature>